<comment type="caution">
    <text evidence="1">The sequence shown here is derived from an EMBL/GenBank/DDBJ whole genome shotgun (WGS) entry which is preliminary data.</text>
</comment>
<name>A0A0F9HB80_9ZZZZ</name>
<gene>
    <name evidence="1" type="ORF">LCGC14_1805530</name>
</gene>
<evidence type="ECO:0000313" key="1">
    <source>
        <dbReference type="EMBL" id="KKM00327.1"/>
    </source>
</evidence>
<reference evidence="1" key="1">
    <citation type="journal article" date="2015" name="Nature">
        <title>Complex archaea that bridge the gap between prokaryotes and eukaryotes.</title>
        <authorList>
            <person name="Spang A."/>
            <person name="Saw J.H."/>
            <person name="Jorgensen S.L."/>
            <person name="Zaremba-Niedzwiedzka K."/>
            <person name="Martijn J."/>
            <person name="Lind A.E."/>
            <person name="van Eijk R."/>
            <person name="Schleper C."/>
            <person name="Guy L."/>
            <person name="Ettema T.J."/>
        </authorList>
    </citation>
    <scope>NUCLEOTIDE SEQUENCE</scope>
</reference>
<dbReference type="AlphaFoldDB" id="A0A0F9HB80"/>
<sequence>MKYTVHIYPIVRVTFSDVEANSQEEAMKKAEDGADFHETFDRLAVNVEYAEDIDCFHVDEENDPEYARSVWYDKHNKPL</sequence>
<accession>A0A0F9HB80</accession>
<dbReference type="EMBL" id="LAZR01017459">
    <property type="protein sequence ID" value="KKM00327.1"/>
    <property type="molecule type" value="Genomic_DNA"/>
</dbReference>
<protein>
    <submittedName>
        <fullName evidence="1">Uncharacterized protein</fullName>
    </submittedName>
</protein>
<proteinExistence type="predicted"/>
<organism evidence="1">
    <name type="scientific">marine sediment metagenome</name>
    <dbReference type="NCBI Taxonomy" id="412755"/>
    <lineage>
        <taxon>unclassified sequences</taxon>
        <taxon>metagenomes</taxon>
        <taxon>ecological metagenomes</taxon>
    </lineage>
</organism>